<proteinExistence type="predicted"/>
<protein>
    <submittedName>
        <fullName evidence="2">YceI family protein</fullName>
    </submittedName>
</protein>
<dbReference type="EMBL" id="CP018911">
    <property type="protein sequence ID" value="AZU02941.1"/>
    <property type="molecule type" value="Genomic_DNA"/>
</dbReference>
<evidence type="ECO:0000313" key="2">
    <source>
        <dbReference type="EMBL" id="AZU02941.1"/>
    </source>
</evidence>
<reference evidence="2 3" key="1">
    <citation type="submission" date="2016-12" db="EMBL/GenBank/DDBJ databases">
        <title>The genome of dimorphic prosthecate Glycocaulis alkaliphilus 6b-8t, isolated from crude oil dictates its adaptability in petroleum environments.</title>
        <authorList>
            <person name="Wu X.-L."/>
            <person name="Geng S."/>
        </authorList>
    </citation>
    <scope>NUCLEOTIDE SEQUENCE [LARGE SCALE GENOMIC DNA]</scope>
    <source>
        <strain evidence="2 3">6B-8</strain>
    </source>
</reference>
<dbReference type="Proteomes" id="UP000286954">
    <property type="component" value="Chromosome"/>
</dbReference>
<keyword evidence="3" id="KW-1185">Reference proteome</keyword>
<dbReference type="InterPro" id="IPR007372">
    <property type="entry name" value="Lipid/polyisoprenoid-bd_YceI"/>
</dbReference>
<dbReference type="Pfam" id="PF04264">
    <property type="entry name" value="YceI"/>
    <property type="match status" value="1"/>
</dbReference>
<dbReference type="AlphaFoldDB" id="A0A3T0E6E0"/>
<name>A0A3T0E6E0_9PROT</name>
<dbReference type="InterPro" id="IPR036761">
    <property type="entry name" value="TTHA0802/YceI-like_sf"/>
</dbReference>
<organism evidence="2 3">
    <name type="scientific">Glycocaulis alkaliphilus</name>
    <dbReference type="NCBI Taxonomy" id="1434191"/>
    <lineage>
        <taxon>Bacteria</taxon>
        <taxon>Pseudomonadati</taxon>
        <taxon>Pseudomonadota</taxon>
        <taxon>Alphaproteobacteria</taxon>
        <taxon>Maricaulales</taxon>
        <taxon>Maricaulaceae</taxon>
        <taxon>Glycocaulis</taxon>
    </lineage>
</organism>
<feature type="domain" description="Lipid/polyisoprenoid-binding YceI-like" evidence="1">
    <location>
        <begin position="55"/>
        <end position="222"/>
    </location>
</feature>
<dbReference type="Gene3D" id="2.40.128.110">
    <property type="entry name" value="Lipid/polyisoprenoid-binding, YceI-like"/>
    <property type="match status" value="1"/>
</dbReference>
<evidence type="ECO:0000313" key="3">
    <source>
        <dbReference type="Proteomes" id="UP000286954"/>
    </source>
</evidence>
<dbReference type="PANTHER" id="PTHR34406">
    <property type="entry name" value="PROTEIN YCEI"/>
    <property type="match status" value="1"/>
</dbReference>
<dbReference type="KEGG" id="gak:X907_0393"/>
<evidence type="ECO:0000259" key="1">
    <source>
        <dbReference type="SMART" id="SM00867"/>
    </source>
</evidence>
<sequence>MPLPAPYVWSCGVWPHAKVQQPETGLMKTVFAAASLAAFLTAPMMGATAFAEPVAYEFDRTHTAIRATWDHLGMSRQSIYFTDYEGVLLLDLEEPENSTVDVTFNLDGGFWVGADQEGFEAHLNSDDLFNTAEYPTARFVGTSFETEDGQTGVMTGDLTLLGETRPVSLNVTLNFSGPHPMNERQTAGFSASGTIVRSEWGLGYAAPFVSDEIELSIETELSVADE</sequence>
<accession>A0A3T0E6E0</accession>
<dbReference type="SMART" id="SM00867">
    <property type="entry name" value="YceI"/>
    <property type="match status" value="1"/>
</dbReference>
<gene>
    <name evidence="2" type="ORF">X907_0393</name>
</gene>
<dbReference type="SUPFAM" id="SSF101874">
    <property type="entry name" value="YceI-like"/>
    <property type="match status" value="1"/>
</dbReference>
<dbReference type="PANTHER" id="PTHR34406:SF1">
    <property type="entry name" value="PROTEIN YCEI"/>
    <property type="match status" value="1"/>
</dbReference>